<gene>
    <name evidence="1" type="ORF">JOC27_002384</name>
</gene>
<accession>A0ABS2QBB9</accession>
<evidence type="ECO:0000313" key="1">
    <source>
        <dbReference type="EMBL" id="MBM7658921.1"/>
    </source>
</evidence>
<name>A0ABS2QBB9_9BACL</name>
<dbReference type="Proteomes" id="UP000823201">
    <property type="component" value="Unassembled WGS sequence"/>
</dbReference>
<reference evidence="1 2" key="1">
    <citation type="submission" date="2021-01" db="EMBL/GenBank/DDBJ databases">
        <title>Genomic Encyclopedia of Type Strains, Phase IV (KMG-IV): sequencing the most valuable type-strain genomes for metagenomic binning, comparative biology and taxonomic classification.</title>
        <authorList>
            <person name="Goeker M."/>
        </authorList>
    </citation>
    <scope>NUCLEOTIDE SEQUENCE [LARGE SCALE GENOMIC DNA]</scope>
    <source>
        <strain evidence="1 2">DSM 100968</strain>
    </source>
</reference>
<organism evidence="1 2">
    <name type="scientific">Sporolactobacillus spathodeae</name>
    <dbReference type="NCBI Taxonomy" id="1465502"/>
    <lineage>
        <taxon>Bacteria</taxon>
        <taxon>Bacillati</taxon>
        <taxon>Bacillota</taxon>
        <taxon>Bacilli</taxon>
        <taxon>Bacillales</taxon>
        <taxon>Sporolactobacillaceae</taxon>
        <taxon>Sporolactobacillus</taxon>
    </lineage>
</organism>
<dbReference type="EC" id="2.8.3.5" evidence="1"/>
<dbReference type="PANTHER" id="PTHR13707">
    <property type="entry name" value="KETOACID-COENZYME A TRANSFERASE"/>
    <property type="match status" value="1"/>
</dbReference>
<protein>
    <submittedName>
        <fullName evidence="1">3-oxoacid CoA-transferase subunit A</fullName>
        <ecNumber evidence="1">2.8.3.5</ecNumber>
    </submittedName>
</protein>
<dbReference type="RefSeq" id="WP_205007466.1">
    <property type="nucleotide sequence ID" value="NZ_CBCRXA010000022.1"/>
</dbReference>
<dbReference type="Gene3D" id="3.40.1080.10">
    <property type="entry name" value="Glutaconate Coenzyme A-transferase"/>
    <property type="match status" value="1"/>
</dbReference>
<keyword evidence="1" id="KW-0808">Transferase</keyword>
<dbReference type="GO" id="GO:0008260">
    <property type="term" value="F:succinyl-CoA:3-oxo-acid CoA-transferase activity"/>
    <property type="evidence" value="ECO:0007669"/>
    <property type="project" value="UniProtKB-EC"/>
</dbReference>
<dbReference type="Pfam" id="PF01144">
    <property type="entry name" value="CoA_trans"/>
    <property type="match status" value="1"/>
</dbReference>
<dbReference type="InterPro" id="IPR012792">
    <property type="entry name" value="3-oxoacid_CoA-transf_A"/>
</dbReference>
<evidence type="ECO:0000313" key="2">
    <source>
        <dbReference type="Proteomes" id="UP000823201"/>
    </source>
</evidence>
<proteinExistence type="predicted"/>
<dbReference type="PANTHER" id="PTHR13707:SF57">
    <property type="entry name" value="SUCCINYL-COA:3-KETOACID COENZYME A TRANSFERASE SUBUNIT B-RELATED"/>
    <property type="match status" value="1"/>
</dbReference>
<dbReference type="InterPro" id="IPR037171">
    <property type="entry name" value="NagB/RpiA_transferase-like"/>
</dbReference>
<dbReference type="EMBL" id="JAFBEV010000027">
    <property type="protein sequence ID" value="MBM7658921.1"/>
    <property type="molecule type" value="Genomic_DNA"/>
</dbReference>
<sequence>MNKIIEPSSAVDKIFSGQTLMVGGFGLVGAPLTLIEELAKRDVNQLTILSNNLGEPGQGLGLLLRQRQVKKAVGSYFTSNWEVGEAYNQGFLEIELMPQGTFAESIRAGGAGIGGFYTKTGVGTELGERKEVRVIHGEKYLFEPSWRADVALIKAYQADQMGNLTYHKTARNFNPVMATAADYVIAEVDEIVACGQLPPENIVTPHLFVDAIVQSRRMLTREGVVDR</sequence>
<dbReference type="SUPFAM" id="SSF100950">
    <property type="entry name" value="NagB/RpiA/CoA transferase-like"/>
    <property type="match status" value="1"/>
</dbReference>
<dbReference type="NCBIfam" id="TIGR02429">
    <property type="entry name" value="pcaI_scoA_fam"/>
    <property type="match status" value="1"/>
</dbReference>
<dbReference type="InterPro" id="IPR004165">
    <property type="entry name" value="CoA_trans_fam_I"/>
</dbReference>
<dbReference type="SMART" id="SM00882">
    <property type="entry name" value="CoA_trans"/>
    <property type="match status" value="1"/>
</dbReference>
<comment type="caution">
    <text evidence="1">The sequence shown here is derived from an EMBL/GenBank/DDBJ whole genome shotgun (WGS) entry which is preliminary data.</text>
</comment>
<keyword evidence="2" id="KW-1185">Reference proteome</keyword>